<dbReference type="RefSeq" id="WP_379834967.1">
    <property type="nucleotide sequence ID" value="NZ_JBHRYQ010000001.1"/>
</dbReference>
<evidence type="ECO:0000313" key="2">
    <source>
        <dbReference type="Proteomes" id="UP001595616"/>
    </source>
</evidence>
<reference evidence="2" key="1">
    <citation type="journal article" date="2019" name="Int. J. Syst. Evol. Microbiol.">
        <title>The Global Catalogue of Microorganisms (GCM) 10K type strain sequencing project: providing services to taxonomists for standard genome sequencing and annotation.</title>
        <authorList>
            <consortium name="The Broad Institute Genomics Platform"/>
            <consortium name="The Broad Institute Genome Sequencing Center for Infectious Disease"/>
            <person name="Wu L."/>
            <person name="Ma J."/>
        </authorList>
    </citation>
    <scope>NUCLEOTIDE SEQUENCE [LARGE SCALE GENOMIC DNA]</scope>
    <source>
        <strain evidence="2">CECT 7956</strain>
    </source>
</reference>
<dbReference type="PANTHER" id="PTHR35145:SF1">
    <property type="entry name" value="CYTOPLASMIC PROTEIN"/>
    <property type="match status" value="1"/>
</dbReference>
<accession>A0ABV7YS34</accession>
<organism evidence="1 2">
    <name type="scientific">Lacihabitans lacunae</name>
    <dbReference type="NCBI Taxonomy" id="1028214"/>
    <lineage>
        <taxon>Bacteria</taxon>
        <taxon>Pseudomonadati</taxon>
        <taxon>Bacteroidota</taxon>
        <taxon>Cytophagia</taxon>
        <taxon>Cytophagales</taxon>
        <taxon>Leadbetterellaceae</taxon>
        <taxon>Lacihabitans</taxon>
    </lineage>
</organism>
<keyword evidence="2" id="KW-1185">Reference proteome</keyword>
<dbReference type="InterPro" id="IPR007351">
    <property type="entry name" value="YjbR"/>
</dbReference>
<dbReference type="EMBL" id="JBHRYQ010000001">
    <property type="protein sequence ID" value="MFC3809642.1"/>
    <property type="molecule type" value="Genomic_DNA"/>
</dbReference>
<dbReference type="Pfam" id="PF04237">
    <property type="entry name" value="YjbR"/>
    <property type="match status" value="1"/>
</dbReference>
<sequence>MNIEEIRIFCLSFKGVTEEMPFGPTTAVYKVMGKIFLFLPLDTETQSIAVKNTPEKNVELRADYDAITGAFHLNKLHWSSIRLESNIKSDLVRELITESYEIVKKGLTKKLKADLEAL</sequence>
<gene>
    <name evidence="1" type="ORF">ACFOOI_03165</name>
</gene>
<dbReference type="GO" id="GO:0003677">
    <property type="term" value="F:DNA binding"/>
    <property type="evidence" value="ECO:0007669"/>
    <property type="project" value="UniProtKB-KW"/>
</dbReference>
<dbReference type="PANTHER" id="PTHR35145">
    <property type="entry name" value="CYTOPLASMIC PROTEIN-RELATED"/>
    <property type="match status" value="1"/>
</dbReference>
<dbReference type="InterPro" id="IPR038056">
    <property type="entry name" value="YjbR-like_sf"/>
</dbReference>
<dbReference type="InterPro" id="IPR058532">
    <property type="entry name" value="YjbR/MT2646/Rv2570-like"/>
</dbReference>
<dbReference type="Proteomes" id="UP001595616">
    <property type="component" value="Unassembled WGS sequence"/>
</dbReference>
<dbReference type="Gene3D" id="3.90.1150.30">
    <property type="match status" value="1"/>
</dbReference>
<name>A0ABV7YS34_9BACT</name>
<evidence type="ECO:0000313" key="1">
    <source>
        <dbReference type="EMBL" id="MFC3809642.1"/>
    </source>
</evidence>
<proteinExistence type="predicted"/>
<protein>
    <submittedName>
        <fullName evidence="1">MmcQ/YjbR family DNA-binding protein</fullName>
    </submittedName>
</protein>
<comment type="caution">
    <text evidence="1">The sequence shown here is derived from an EMBL/GenBank/DDBJ whole genome shotgun (WGS) entry which is preliminary data.</text>
</comment>
<dbReference type="SUPFAM" id="SSF142906">
    <property type="entry name" value="YjbR-like"/>
    <property type="match status" value="1"/>
</dbReference>
<keyword evidence="1" id="KW-0238">DNA-binding</keyword>